<accession>A0A0F9IQI4</accession>
<gene>
    <name evidence="3" type="ORF">LCGC14_1914800</name>
</gene>
<keyword evidence="2" id="KW-0472">Membrane</keyword>
<keyword evidence="2" id="KW-0812">Transmembrane</keyword>
<dbReference type="EMBL" id="LAZR01020288">
    <property type="protein sequence ID" value="KKL89427.1"/>
    <property type="molecule type" value="Genomic_DNA"/>
</dbReference>
<feature type="region of interest" description="Disordered" evidence="1">
    <location>
        <begin position="161"/>
        <end position="209"/>
    </location>
</feature>
<proteinExistence type="predicted"/>
<reference evidence="3" key="1">
    <citation type="journal article" date="2015" name="Nature">
        <title>Complex archaea that bridge the gap between prokaryotes and eukaryotes.</title>
        <authorList>
            <person name="Spang A."/>
            <person name="Saw J.H."/>
            <person name="Jorgensen S.L."/>
            <person name="Zaremba-Niedzwiedzka K."/>
            <person name="Martijn J."/>
            <person name="Lind A.E."/>
            <person name="van Eijk R."/>
            <person name="Schleper C."/>
            <person name="Guy L."/>
            <person name="Ettema T.J."/>
        </authorList>
    </citation>
    <scope>NUCLEOTIDE SEQUENCE</scope>
</reference>
<organism evidence="3">
    <name type="scientific">marine sediment metagenome</name>
    <dbReference type="NCBI Taxonomy" id="412755"/>
    <lineage>
        <taxon>unclassified sequences</taxon>
        <taxon>metagenomes</taxon>
        <taxon>ecological metagenomes</taxon>
    </lineage>
</organism>
<protein>
    <submittedName>
        <fullName evidence="3">Uncharacterized protein</fullName>
    </submittedName>
</protein>
<name>A0A0F9IQI4_9ZZZZ</name>
<evidence type="ECO:0000256" key="1">
    <source>
        <dbReference type="SAM" id="MobiDB-lite"/>
    </source>
</evidence>
<dbReference type="AlphaFoldDB" id="A0A0F9IQI4"/>
<keyword evidence="2" id="KW-1133">Transmembrane helix</keyword>
<evidence type="ECO:0000256" key="2">
    <source>
        <dbReference type="SAM" id="Phobius"/>
    </source>
</evidence>
<sequence length="209" mass="22877">MGRLGANNNNLGTWICVGLVFTVGLLIALVVLVAVVVGKANNMGGGCHHLQYAAPFACGSNPDSLLRLRPGNYTTMVHIFNPNNHPVTFRKKVALTFPPAEQKAGAVSEWLEDTLGECEALMVDCGEIEARGNGTFDMRVRKPYRAGFVVAQSKAPLEVWAHESSDGSTSVPRRQRSSNEKREYQPEPVTDDESPSIAVYRTTERCLHH</sequence>
<evidence type="ECO:0000313" key="3">
    <source>
        <dbReference type="EMBL" id="KKL89427.1"/>
    </source>
</evidence>
<comment type="caution">
    <text evidence="3">The sequence shown here is derived from an EMBL/GenBank/DDBJ whole genome shotgun (WGS) entry which is preliminary data.</text>
</comment>
<feature type="transmembrane region" description="Helical" evidence="2">
    <location>
        <begin position="12"/>
        <end position="37"/>
    </location>
</feature>